<dbReference type="EMBL" id="KZ613913">
    <property type="protein sequence ID" value="PMD50813.1"/>
    <property type="molecule type" value="Genomic_DNA"/>
</dbReference>
<dbReference type="InParanoid" id="A0A2J6SJ66"/>
<evidence type="ECO:0000313" key="5">
    <source>
        <dbReference type="Proteomes" id="UP000235371"/>
    </source>
</evidence>
<name>A0A2J6SJ66_9HELO</name>
<dbReference type="GeneID" id="36584392"/>
<reference evidence="4 5" key="1">
    <citation type="submission" date="2016-04" db="EMBL/GenBank/DDBJ databases">
        <title>A degradative enzymes factory behind the ericoid mycorrhizal symbiosis.</title>
        <authorList>
            <consortium name="DOE Joint Genome Institute"/>
            <person name="Martino E."/>
            <person name="Morin E."/>
            <person name="Grelet G."/>
            <person name="Kuo A."/>
            <person name="Kohler A."/>
            <person name="Daghino S."/>
            <person name="Barry K."/>
            <person name="Choi C."/>
            <person name="Cichocki N."/>
            <person name="Clum A."/>
            <person name="Copeland A."/>
            <person name="Hainaut M."/>
            <person name="Haridas S."/>
            <person name="Labutti K."/>
            <person name="Lindquist E."/>
            <person name="Lipzen A."/>
            <person name="Khouja H.-R."/>
            <person name="Murat C."/>
            <person name="Ohm R."/>
            <person name="Olson A."/>
            <person name="Spatafora J."/>
            <person name="Veneault-Fourrey C."/>
            <person name="Henrissat B."/>
            <person name="Grigoriev I."/>
            <person name="Martin F."/>
            <person name="Perotto S."/>
        </authorList>
    </citation>
    <scope>NUCLEOTIDE SEQUENCE [LARGE SCALE GENOMIC DNA]</scope>
    <source>
        <strain evidence="4 5">E</strain>
    </source>
</reference>
<proteinExistence type="inferred from homology"/>
<keyword evidence="2" id="KW-0521">NADP</keyword>
<dbReference type="PANTHER" id="PTHR24320">
    <property type="entry name" value="RETINOL DEHYDROGENASE"/>
    <property type="match status" value="1"/>
</dbReference>
<keyword evidence="5" id="KW-1185">Reference proteome</keyword>
<comment type="similarity">
    <text evidence="1">Belongs to the short-chain dehydrogenases/reductases (SDR) family.</text>
</comment>
<evidence type="ECO:0000256" key="2">
    <source>
        <dbReference type="ARBA" id="ARBA00022857"/>
    </source>
</evidence>
<accession>A0A2J6SJ66</accession>
<dbReference type="PANTHER" id="PTHR24320:SF236">
    <property type="entry name" value="SHORT-CHAIN DEHYDROGENASE-RELATED"/>
    <property type="match status" value="1"/>
</dbReference>
<dbReference type="PRINTS" id="PR00081">
    <property type="entry name" value="GDHRDH"/>
</dbReference>
<gene>
    <name evidence="4" type="ORF">K444DRAFT_547529</name>
</gene>
<dbReference type="STRING" id="1095630.A0A2J6SJ66"/>
<dbReference type="SUPFAM" id="SSF51735">
    <property type="entry name" value="NAD(P)-binding Rossmann-fold domains"/>
    <property type="match status" value="1"/>
</dbReference>
<dbReference type="AlphaFoldDB" id="A0A2J6SJ66"/>
<evidence type="ECO:0000313" key="4">
    <source>
        <dbReference type="EMBL" id="PMD50813.1"/>
    </source>
</evidence>
<sequence>MGNTISQVFPPEAKFTEKNLPDQTGKVFIVTGSSSGVGKELAQILYSHNAKVYFAARSAEKTAATIESVKTAFPNSKGQAVYLHLDLDDLTTIKASANEFLSKEDKLNVLWNNAGVMVPPQGSKTKQGYELQLGTNNVAPFLFTKLLTPILIKTAKSEPPGTVRVVWTSSSAAEGISPKNGVDMNNLNYKVDKSAWHKYGISKAGNVFHSKEFAKRYAGDGLISVSLNPGNLKTPLQRNVPGWQMTMINTMLHTPIHGAYTELFAGLSPDVTPDHNGAWIIPWGRIAPIRKDLEAAGKSEKEGGTGIATEFWEWSEEQVKAYL</sequence>
<protein>
    <submittedName>
        <fullName evidence="4">NAD(P)-binding protein</fullName>
    </submittedName>
</protein>
<dbReference type="InterPro" id="IPR002347">
    <property type="entry name" value="SDR_fam"/>
</dbReference>
<keyword evidence="3" id="KW-0560">Oxidoreductase</keyword>
<dbReference type="GO" id="GO:0016491">
    <property type="term" value="F:oxidoreductase activity"/>
    <property type="evidence" value="ECO:0007669"/>
    <property type="project" value="UniProtKB-KW"/>
</dbReference>
<dbReference type="Gene3D" id="3.40.50.720">
    <property type="entry name" value="NAD(P)-binding Rossmann-like Domain"/>
    <property type="match status" value="1"/>
</dbReference>
<dbReference type="RefSeq" id="XP_024727717.1">
    <property type="nucleotide sequence ID" value="XM_024876313.1"/>
</dbReference>
<dbReference type="InterPro" id="IPR036291">
    <property type="entry name" value="NAD(P)-bd_dom_sf"/>
</dbReference>
<dbReference type="OrthoDB" id="191139at2759"/>
<dbReference type="Proteomes" id="UP000235371">
    <property type="component" value="Unassembled WGS sequence"/>
</dbReference>
<dbReference type="Pfam" id="PF00106">
    <property type="entry name" value="adh_short"/>
    <property type="match status" value="1"/>
</dbReference>
<organism evidence="4 5">
    <name type="scientific">Hyaloscypha bicolor E</name>
    <dbReference type="NCBI Taxonomy" id="1095630"/>
    <lineage>
        <taxon>Eukaryota</taxon>
        <taxon>Fungi</taxon>
        <taxon>Dikarya</taxon>
        <taxon>Ascomycota</taxon>
        <taxon>Pezizomycotina</taxon>
        <taxon>Leotiomycetes</taxon>
        <taxon>Helotiales</taxon>
        <taxon>Hyaloscyphaceae</taxon>
        <taxon>Hyaloscypha</taxon>
        <taxon>Hyaloscypha bicolor</taxon>
    </lineage>
</organism>
<evidence type="ECO:0000256" key="1">
    <source>
        <dbReference type="ARBA" id="ARBA00006484"/>
    </source>
</evidence>
<evidence type="ECO:0000256" key="3">
    <source>
        <dbReference type="ARBA" id="ARBA00023002"/>
    </source>
</evidence>